<keyword evidence="3" id="KW-1185">Reference proteome</keyword>
<comment type="caution">
    <text evidence="2">The sequence shown here is derived from an EMBL/GenBank/DDBJ whole genome shotgun (WGS) entry which is preliminary data.</text>
</comment>
<reference evidence="2 3" key="1">
    <citation type="submission" date="2015-06" db="EMBL/GenBank/DDBJ databases">
        <title>Survival trade-offs in plant roots during colonization by closely related pathogenic and mutualistic fungi.</title>
        <authorList>
            <person name="Hacquard S."/>
            <person name="Kracher B."/>
            <person name="Hiruma K."/>
            <person name="Weinman A."/>
            <person name="Muench P."/>
            <person name="Garrido Oter R."/>
            <person name="Ver Loren van Themaat E."/>
            <person name="Dallerey J.-F."/>
            <person name="Damm U."/>
            <person name="Henrissat B."/>
            <person name="Lespinet O."/>
            <person name="Thon M."/>
            <person name="Kemen E."/>
            <person name="McHardy A.C."/>
            <person name="Schulze-Lefert P."/>
            <person name="O'Connell R.J."/>
        </authorList>
    </citation>
    <scope>NUCLEOTIDE SEQUENCE [LARGE SCALE GENOMIC DNA]</scope>
    <source>
        <strain evidence="2 3">MAFF 238704</strain>
    </source>
</reference>
<evidence type="ECO:0000313" key="2">
    <source>
        <dbReference type="EMBL" id="KZL65574.1"/>
    </source>
</evidence>
<proteinExistence type="predicted"/>
<accession>A0A166NDU2</accession>
<name>A0A166NDU2_COLIC</name>
<gene>
    <name evidence="2" type="ORF">CI238_06266</name>
</gene>
<sequence length="115" mass="12638">MLTEHPSRQVTRGIKKSPISAHSSWCPSPLSPPPRSSPSHLHIVKAEEVCTTAQGLRRFVPVKVFVKVGLFPSPLLPYRATTQEAGGLFLPNHGLIKNSRYLQVPSVVMCNLQMA</sequence>
<dbReference type="EMBL" id="LFIW01002614">
    <property type="protein sequence ID" value="KZL65574.1"/>
    <property type="molecule type" value="Genomic_DNA"/>
</dbReference>
<organism evidence="2 3">
    <name type="scientific">Colletotrichum incanum</name>
    <name type="common">Soybean anthracnose fungus</name>
    <dbReference type="NCBI Taxonomy" id="1573173"/>
    <lineage>
        <taxon>Eukaryota</taxon>
        <taxon>Fungi</taxon>
        <taxon>Dikarya</taxon>
        <taxon>Ascomycota</taxon>
        <taxon>Pezizomycotina</taxon>
        <taxon>Sordariomycetes</taxon>
        <taxon>Hypocreomycetidae</taxon>
        <taxon>Glomerellales</taxon>
        <taxon>Glomerellaceae</taxon>
        <taxon>Colletotrichum</taxon>
        <taxon>Colletotrichum spaethianum species complex</taxon>
    </lineage>
</organism>
<dbReference type="AlphaFoldDB" id="A0A166NDU2"/>
<evidence type="ECO:0000313" key="3">
    <source>
        <dbReference type="Proteomes" id="UP000076584"/>
    </source>
</evidence>
<protein>
    <submittedName>
        <fullName evidence="2">Uncharacterized protein</fullName>
    </submittedName>
</protein>
<evidence type="ECO:0000256" key="1">
    <source>
        <dbReference type="SAM" id="MobiDB-lite"/>
    </source>
</evidence>
<dbReference type="Proteomes" id="UP000076584">
    <property type="component" value="Unassembled WGS sequence"/>
</dbReference>
<feature type="region of interest" description="Disordered" evidence="1">
    <location>
        <begin position="1"/>
        <end position="39"/>
    </location>
</feature>